<dbReference type="SMART" id="SM00507">
    <property type="entry name" value="HNHc"/>
    <property type="match status" value="1"/>
</dbReference>
<dbReference type="Proteomes" id="UP000195162">
    <property type="component" value="Unassembled WGS sequence"/>
</dbReference>
<gene>
    <name evidence="2" type="ORF">CAT59_07320</name>
</gene>
<sequence>MKLTKQQRAELKQKFGGHCAYCGELLGDKWHADHLAPIYRGYGPEHDIAHRGNDEIENLMPACVSCNLSKSVFPLEVWRKDLTEKVEHLTKYENNFRLAVAFGQVEIVKKPVKFFFEKGAKP</sequence>
<reference evidence="2 3" key="1">
    <citation type="submission" date="2017-05" db="EMBL/GenBank/DDBJ databases">
        <authorList>
            <person name="Song R."/>
            <person name="Chenine A.L."/>
            <person name="Ruprecht R.M."/>
        </authorList>
    </citation>
    <scope>NUCLEOTIDE SEQUENCE [LARGE SCALE GENOMIC DNA]</scope>
    <source>
        <strain evidence="2 3">ARLG1955</strain>
    </source>
</reference>
<evidence type="ECO:0000259" key="1">
    <source>
        <dbReference type="SMART" id="SM00507"/>
    </source>
</evidence>
<dbReference type="InterPro" id="IPR002711">
    <property type="entry name" value="HNH"/>
</dbReference>
<proteinExistence type="predicted"/>
<dbReference type="GO" id="GO:0003676">
    <property type="term" value="F:nucleic acid binding"/>
    <property type="evidence" value="ECO:0007669"/>
    <property type="project" value="InterPro"/>
</dbReference>
<dbReference type="RefSeq" id="WP_086375918.1">
    <property type="nucleotide sequence ID" value="NZ_NGIR01000023.1"/>
</dbReference>
<dbReference type="EMBL" id="NGIR01000023">
    <property type="protein sequence ID" value="OTU28361.1"/>
    <property type="molecule type" value="Genomic_DNA"/>
</dbReference>
<evidence type="ECO:0000313" key="2">
    <source>
        <dbReference type="EMBL" id="OTU28361.1"/>
    </source>
</evidence>
<name>A0A242U5P0_ACIPI</name>
<dbReference type="Pfam" id="PF01844">
    <property type="entry name" value="HNH"/>
    <property type="match status" value="1"/>
</dbReference>
<dbReference type="CDD" id="cd00085">
    <property type="entry name" value="HNHc"/>
    <property type="match status" value="1"/>
</dbReference>
<accession>A0A242U5P0</accession>
<dbReference type="GO" id="GO:0004519">
    <property type="term" value="F:endonuclease activity"/>
    <property type="evidence" value="ECO:0007669"/>
    <property type="project" value="InterPro"/>
</dbReference>
<dbReference type="GO" id="GO:0008270">
    <property type="term" value="F:zinc ion binding"/>
    <property type="evidence" value="ECO:0007669"/>
    <property type="project" value="InterPro"/>
</dbReference>
<dbReference type="Gene3D" id="1.10.30.50">
    <property type="match status" value="1"/>
</dbReference>
<dbReference type="AlphaFoldDB" id="A0A242U5P0"/>
<comment type="caution">
    <text evidence="2">The sequence shown here is derived from an EMBL/GenBank/DDBJ whole genome shotgun (WGS) entry which is preliminary data.</text>
</comment>
<feature type="domain" description="HNH nuclease" evidence="1">
    <location>
        <begin position="6"/>
        <end position="68"/>
    </location>
</feature>
<organism evidence="2 3">
    <name type="scientific">Acinetobacter pittii</name>
    <name type="common">Acinetobacter genomosp. 3</name>
    <dbReference type="NCBI Taxonomy" id="48296"/>
    <lineage>
        <taxon>Bacteria</taxon>
        <taxon>Pseudomonadati</taxon>
        <taxon>Pseudomonadota</taxon>
        <taxon>Gammaproteobacteria</taxon>
        <taxon>Moraxellales</taxon>
        <taxon>Moraxellaceae</taxon>
        <taxon>Acinetobacter</taxon>
        <taxon>Acinetobacter calcoaceticus/baumannii complex</taxon>
    </lineage>
</organism>
<dbReference type="InterPro" id="IPR003615">
    <property type="entry name" value="HNH_nuc"/>
</dbReference>
<evidence type="ECO:0000313" key="3">
    <source>
        <dbReference type="Proteomes" id="UP000195162"/>
    </source>
</evidence>
<protein>
    <recommendedName>
        <fullName evidence="1">HNH nuclease domain-containing protein</fullName>
    </recommendedName>
</protein>